<protein>
    <submittedName>
        <fullName evidence="2">Uncharacterized protein</fullName>
    </submittedName>
</protein>
<reference evidence="2 3" key="1">
    <citation type="submission" date="2016-04" db="EMBL/GenBank/DDBJ databases">
        <title>A degradative enzymes factory behind the ericoid mycorrhizal symbiosis.</title>
        <authorList>
            <consortium name="DOE Joint Genome Institute"/>
            <person name="Martino E."/>
            <person name="Morin E."/>
            <person name="Grelet G."/>
            <person name="Kuo A."/>
            <person name="Kohler A."/>
            <person name="Daghino S."/>
            <person name="Barry K."/>
            <person name="Choi C."/>
            <person name="Cichocki N."/>
            <person name="Clum A."/>
            <person name="Copeland A."/>
            <person name="Hainaut M."/>
            <person name="Haridas S."/>
            <person name="Labutti K."/>
            <person name="Lindquist E."/>
            <person name="Lipzen A."/>
            <person name="Khouja H.-R."/>
            <person name="Murat C."/>
            <person name="Ohm R."/>
            <person name="Olson A."/>
            <person name="Spatafora J."/>
            <person name="Veneault-Fourrey C."/>
            <person name="Henrissat B."/>
            <person name="Grigoriev I."/>
            <person name="Martin F."/>
            <person name="Perotto S."/>
        </authorList>
    </citation>
    <scope>NUCLEOTIDE SEQUENCE [LARGE SCALE GENOMIC DNA]</scope>
    <source>
        <strain evidence="2 3">F</strain>
    </source>
</reference>
<keyword evidence="3" id="KW-1185">Reference proteome</keyword>
<evidence type="ECO:0000313" key="3">
    <source>
        <dbReference type="Proteomes" id="UP000235786"/>
    </source>
</evidence>
<dbReference type="Proteomes" id="UP000235786">
    <property type="component" value="Unassembled WGS sequence"/>
</dbReference>
<dbReference type="EMBL" id="KZ613957">
    <property type="protein sequence ID" value="PMD32851.1"/>
    <property type="molecule type" value="Genomic_DNA"/>
</dbReference>
<proteinExistence type="predicted"/>
<feature type="compositionally biased region" description="Basic and acidic residues" evidence="1">
    <location>
        <begin position="155"/>
        <end position="178"/>
    </location>
</feature>
<accession>A0A2J6R2V4</accession>
<dbReference type="OrthoDB" id="3563973at2759"/>
<feature type="compositionally biased region" description="Low complexity" evidence="1">
    <location>
        <begin position="102"/>
        <end position="154"/>
    </location>
</feature>
<evidence type="ECO:0000256" key="1">
    <source>
        <dbReference type="SAM" id="MobiDB-lite"/>
    </source>
</evidence>
<name>A0A2J6R2V4_HYAVF</name>
<sequence length="204" mass="21755">MSSVELIGEILALASGLDSFNNFQILNINQDNSLFAFAPQLVDFSQSCGSELQQLLELSQSSIFNNILEENIDLAGSLTPCVEQVLALEQLLRSGQDVQLSDNNDINNDINNDNNVNSSSSVVEASNSTASFSSASNSTAAANATEANNQQQNGKDQKKDDNKDKDKKKNGKRGDVVRRSGASKKHVLGGLGLGLMVFVGAFAL</sequence>
<organism evidence="2 3">
    <name type="scientific">Hyaloscypha variabilis (strain UAMH 11265 / GT02V1 / F)</name>
    <name type="common">Meliniomyces variabilis</name>
    <dbReference type="NCBI Taxonomy" id="1149755"/>
    <lineage>
        <taxon>Eukaryota</taxon>
        <taxon>Fungi</taxon>
        <taxon>Dikarya</taxon>
        <taxon>Ascomycota</taxon>
        <taxon>Pezizomycotina</taxon>
        <taxon>Leotiomycetes</taxon>
        <taxon>Helotiales</taxon>
        <taxon>Hyaloscyphaceae</taxon>
        <taxon>Hyaloscypha</taxon>
        <taxon>Hyaloscypha variabilis</taxon>
    </lineage>
</organism>
<gene>
    <name evidence="2" type="ORF">L207DRAFT_589934</name>
</gene>
<evidence type="ECO:0000313" key="2">
    <source>
        <dbReference type="EMBL" id="PMD32851.1"/>
    </source>
</evidence>
<dbReference type="AlphaFoldDB" id="A0A2J6R2V4"/>
<feature type="region of interest" description="Disordered" evidence="1">
    <location>
        <begin position="102"/>
        <end position="181"/>
    </location>
</feature>